<proteinExistence type="predicted"/>
<dbReference type="EMBL" id="LLXL01000582">
    <property type="protein sequence ID" value="PKK70756.1"/>
    <property type="molecule type" value="Genomic_DNA"/>
</dbReference>
<organism evidence="1 2">
    <name type="scientific">Rhizophagus irregularis</name>
    <dbReference type="NCBI Taxonomy" id="588596"/>
    <lineage>
        <taxon>Eukaryota</taxon>
        <taxon>Fungi</taxon>
        <taxon>Fungi incertae sedis</taxon>
        <taxon>Mucoromycota</taxon>
        <taxon>Glomeromycotina</taxon>
        <taxon>Glomeromycetes</taxon>
        <taxon>Glomerales</taxon>
        <taxon>Glomeraceae</taxon>
        <taxon>Rhizophagus</taxon>
    </lineage>
</organism>
<evidence type="ECO:0000313" key="2">
    <source>
        <dbReference type="Proteomes" id="UP000233469"/>
    </source>
</evidence>
<dbReference type="AlphaFoldDB" id="A0A2N1NA10"/>
<protein>
    <submittedName>
        <fullName evidence="1">Uncharacterized protein</fullName>
    </submittedName>
</protein>
<reference evidence="1 2" key="2">
    <citation type="submission" date="2017-10" db="EMBL/GenBank/DDBJ databases">
        <title>Extensive intraspecific genome diversity in a model arbuscular mycorrhizal fungus.</title>
        <authorList>
            <person name="Chen E.C.H."/>
            <person name="Morin E."/>
            <person name="Baudet D."/>
            <person name="Noel J."/>
            <person name="Ndikumana S."/>
            <person name="Charron P."/>
            <person name="St-Onge C."/>
            <person name="Giorgi J."/>
            <person name="Grigoriev I.V."/>
            <person name="Roux C."/>
            <person name="Martin F.M."/>
            <person name="Corradi N."/>
        </authorList>
    </citation>
    <scope>NUCLEOTIDE SEQUENCE [LARGE SCALE GENOMIC DNA]</scope>
    <source>
        <strain evidence="1 2">C2</strain>
    </source>
</reference>
<accession>A0A2N1NA10</accession>
<gene>
    <name evidence="1" type="ORF">RhiirC2_450871</name>
</gene>
<name>A0A2N1NA10_9GLOM</name>
<dbReference type="Proteomes" id="UP000233469">
    <property type="component" value="Unassembled WGS sequence"/>
</dbReference>
<reference evidence="1 2" key="1">
    <citation type="submission" date="2016-04" db="EMBL/GenBank/DDBJ databases">
        <title>Genome analyses suggest a sexual origin of heterokaryosis in a supposedly ancient asexual fungus.</title>
        <authorList>
            <person name="Ropars J."/>
            <person name="Sedzielewska K."/>
            <person name="Noel J."/>
            <person name="Charron P."/>
            <person name="Farinelli L."/>
            <person name="Marton T."/>
            <person name="Kruger M."/>
            <person name="Pelin A."/>
            <person name="Brachmann A."/>
            <person name="Corradi N."/>
        </authorList>
    </citation>
    <scope>NUCLEOTIDE SEQUENCE [LARGE SCALE GENOMIC DNA]</scope>
    <source>
        <strain evidence="1 2">C2</strain>
    </source>
</reference>
<evidence type="ECO:0000313" key="1">
    <source>
        <dbReference type="EMBL" id="PKK70756.1"/>
    </source>
</evidence>
<sequence length="54" mass="6172">MNKSKCHSSMRGDNPEGLLRRVFFWITNLTVARGGSYINIMASDFQRRPDGARL</sequence>
<comment type="caution">
    <text evidence="1">The sequence shown here is derived from an EMBL/GenBank/DDBJ whole genome shotgun (WGS) entry which is preliminary data.</text>
</comment>